<keyword evidence="3" id="KW-1185">Reference proteome</keyword>
<protein>
    <recommendedName>
        <fullName evidence="1">DUF985 domain-containing protein</fullName>
    </recommendedName>
</protein>
<dbReference type="Pfam" id="PF06172">
    <property type="entry name" value="Cupin_5"/>
    <property type="match status" value="1"/>
</dbReference>
<dbReference type="RefSeq" id="WP_090020999.1">
    <property type="nucleotide sequence ID" value="NZ_FNCE01000009.1"/>
</dbReference>
<dbReference type="CDD" id="cd06121">
    <property type="entry name" value="cupin_YML079wp"/>
    <property type="match status" value="1"/>
</dbReference>
<dbReference type="STRING" id="1082479.SAMN05216241_10983"/>
<dbReference type="InterPro" id="IPR014710">
    <property type="entry name" value="RmlC-like_jellyroll"/>
</dbReference>
<accession>A0A1G7TIS9</accession>
<evidence type="ECO:0000313" key="3">
    <source>
        <dbReference type="Proteomes" id="UP000199415"/>
    </source>
</evidence>
<dbReference type="SUPFAM" id="SSF51182">
    <property type="entry name" value="RmlC-like cupins"/>
    <property type="match status" value="1"/>
</dbReference>
<dbReference type="PANTHER" id="PTHR33387">
    <property type="entry name" value="RMLC-LIKE JELLY ROLL FOLD PROTEIN"/>
    <property type="match status" value="1"/>
</dbReference>
<name>A0A1G7TIS9_9PROT</name>
<organism evidence="2 3">
    <name type="scientific">Limimonas halophila</name>
    <dbReference type="NCBI Taxonomy" id="1082479"/>
    <lineage>
        <taxon>Bacteria</taxon>
        <taxon>Pseudomonadati</taxon>
        <taxon>Pseudomonadota</taxon>
        <taxon>Alphaproteobacteria</taxon>
        <taxon>Rhodospirillales</taxon>
        <taxon>Rhodovibrionaceae</taxon>
        <taxon>Limimonas</taxon>
    </lineage>
</organism>
<dbReference type="InterPro" id="IPR009327">
    <property type="entry name" value="Cupin_DUF985"/>
</dbReference>
<dbReference type="Gene3D" id="2.60.120.10">
    <property type="entry name" value="Jelly Rolls"/>
    <property type="match status" value="1"/>
</dbReference>
<dbReference type="InterPro" id="IPR039935">
    <property type="entry name" value="YML079W-like"/>
</dbReference>
<dbReference type="InterPro" id="IPR011051">
    <property type="entry name" value="RmlC_Cupin_sf"/>
</dbReference>
<dbReference type="OrthoDB" id="9798288at2"/>
<gene>
    <name evidence="2" type="ORF">SAMN05216241_10983</name>
</gene>
<dbReference type="EMBL" id="FNCE01000009">
    <property type="protein sequence ID" value="SDG34559.1"/>
    <property type="molecule type" value="Genomic_DNA"/>
</dbReference>
<dbReference type="Proteomes" id="UP000199415">
    <property type="component" value="Unassembled WGS sequence"/>
</dbReference>
<reference evidence="2 3" key="1">
    <citation type="submission" date="2016-10" db="EMBL/GenBank/DDBJ databases">
        <authorList>
            <person name="de Groot N.N."/>
        </authorList>
    </citation>
    <scope>NUCLEOTIDE SEQUENCE [LARGE SCALE GENOMIC DNA]</scope>
    <source>
        <strain evidence="2 3">DSM 25584</strain>
    </source>
</reference>
<evidence type="ECO:0000313" key="2">
    <source>
        <dbReference type="EMBL" id="SDG34559.1"/>
    </source>
</evidence>
<proteinExistence type="predicted"/>
<dbReference type="AlphaFoldDB" id="A0A1G7TIS9"/>
<sequence length="141" mass="15031">MDAATVIARLGLTPHPEGGAYRETFREPDPAGGRDRTSAIYYLLAAGEVSHWHRVDASEVWHHYTGDPLALAISPDGVTVERIVLGSDLAAGHRPQAVVPAWAWQSAETRGAWTLAGATVTPAFTFDGFELAPADWAPGVS</sequence>
<evidence type="ECO:0000259" key="1">
    <source>
        <dbReference type="Pfam" id="PF06172"/>
    </source>
</evidence>
<dbReference type="PANTHER" id="PTHR33387:SF3">
    <property type="entry name" value="DUF985 DOMAIN-CONTAINING PROTEIN"/>
    <property type="match status" value="1"/>
</dbReference>
<feature type="domain" description="DUF985" evidence="1">
    <location>
        <begin position="5"/>
        <end position="132"/>
    </location>
</feature>